<proteinExistence type="inferred from homology"/>
<dbReference type="PANTHER" id="PTHR12175:SF5">
    <property type="entry name" value="OS03G0795500 PROTEIN"/>
    <property type="match status" value="1"/>
</dbReference>
<gene>
    <name evidence="3" type="ORF">EZV62_007827</name>
</gene>
<keyword evidence="4" id="KW-1185">Reference proteome</keyword>
<dbReference type="Gene3D" id="2.60.120.470">
    <property type="entry name" value="PITH domain"/>
    <property type="match status" value="1"/>
</dbReference>
<dbReference type="SUPFAM" id="SSF49785">
    <property type="entry name" value="Galactose-binding domain-like"/>
    <property type="match status" value="1"/>
</dbReference>
<accession>A0A5C7ICK4</accession>
<organism evidence="3 4">
    <name type="scientific">Acer yangbiense</name>
    <dbReference type="NCBI Taxonomy" id="1000413"/>
    <lineage>
        <taxon>Eukaryota</taxon>
        <taxon>Viridiplantae</taxon>
        <taxon>Streptophyta</taxon>
        <taxon>Embryophyta</taxon>
        <taxon>Tracheophyta</taxon>
        <taxon>Spermatophyta</taxon>
        <taxon>Magnoliopsida</taxon>
        <taxon>eudicotyledons</taxon>
        <taxon>Gunneridae</taxon>
        <taxon>Pentapetalae</taxon>
        <taxon>rosids</taxon>
        <taxon>malvids</taxon>
        <taxon>Sapindales</taxon>
        <taxon>Sapindaceae</taxon>
        <taxon>Hippocastanoideae</taxon>
        <taxon>Acereae</taxon>
        <taxon>Acer</taxon>
    </lineage>
</organism>
<dbReference type="PROSITE" id="PS51532">
    <property type="entry name" value="PITH"/>
    <property type="match status" value="1"/>
</dbReference>
<dbReference type="InterPro" id="IPR010400">
    <property type="entry name" value="PITH_dom"/>
</dbReference>
<dbReference type="OrthoDB" id="2635at2759"/>
<evidence type="ECO:0000313" key="4">
    <source>
        <dbReference type="Proteomes" id="UP000323000"/>
    </source>
</evidence>
<protein>
    <recommendedName>
        <fullName evidence="2">PITH domain-containing protein</fullName>
    </recommendedName>
</protein>
<dbReference type="EMBL" id="VAHF01000003">
    <property type="protein sequence ID" value="TXG66552.1"/>
    <property type="molecule type" value="Genomic_DNA"/>
</dbReference>
<comment type="caution">
    <text evidence="3">The sequence shown here is derived from an EMBL/GenBank/DDBJ whole genome shotgun (WGS) entry which is preliminary data.</text>
</comment>
<dbReference type="PANTHER" id="PTHR12175">
    <property type="entry name" value="AD039 HT014 THIOREDOXIN FAMILY TRP26"/>
    <property type="match status" value="1"/>
</dbReference>
<dbReference type="InterPro" id="IPR037047">
    <property type="entry name" value="PITH_dom_sf"/>
</dbReference>
<name>A0A5C7ICK4_9ROSI</name>
<evidence type="ECO:0000259" key="2">
    <source>
        <dbReference type="PROSITE" id="PS51532"/>
    </source>
</evidence>
<sequence>MGFSNVNDFPSIDTAVLSSDNLKGHLVFLKFVKFQNVCSLTIFIEDNQSGSEITKVLNIALFGTAYRLGAKVEIENVAEDFSCWQCYGGNLSEKSSSVKEPEAARVGWVLGFSVLFNITHKAFTSHPSDDPRLFNSVMPLLKRLIGLEWMFKLSSSVVAWHTSVMIVLTVVWQVSEVALIFKVKDGLVKVKNIESIG</sequence>
<evidence type="ECO:0000313" key="3">
    <source>
        <dbReference type="EMBL" id="TXG66552.1"/>
    </source>
</evidence>
<feature type="domain" description="PITH" evidence="2">
    <location>
        <begin position="1"/>
        <end position="81"/>
    </location>
</feature>
<reference evidence="4" key="1">
    <citation type="journal article" date="2019" name="Gigascience">
        <title>De novo genome assembly of the endangered Acer yangbiense, a plant species with extremely small populations endemic to Yunnan Province, China.</title>
        <authorList>
            <person name="Yang J."/>
            <person name="Wariss H.M."/>
            <person name="Tao L."/>
            <person name="Zhang R."/>
            <person name="Yun Q."/>
            <person name="Hollingsworth P."/>
            <person name="Dao Z."/>
            <person name="Luo G."/>
            <person name="Guo H."/>
            <person name="Ma Y."/>
            <person name="Sun W."/>
        </authorList>
    </citation>
    <scope>NUCLEOTIDE SEQUENCE [LARGE SCALE GENOMIC DNA]</scope>
    <source>
        <strain evidence="4">cv. Malutang</strain>
    </source>
</reference>
<dbReference type="AlphaFoldDB" id="A0A5C7ICK4"/>
<dbReference type="GO" id="GO:0005737">
    <property type="term" value="C:cytoplasm"/>
    <property type="evidence" value="ECO:0007669"/>
    <property type="project" value="UniProtKB-ARBA"/>
</dbReference>
<dbReference type="Proteomes" id="UP000323000">
    <property type="component" value="Chromosome 3"/>
</dbReference>
<evidence type="ECO:0000256" key="1">
    <source>
        <dbReference type="ARBA" id="ARBA00025788"/>
    </source>
</evidence>
<dbReference type="InterPro" id="IPR008979">
    <property type="entry name" value="Galactose-bd-like_sf"/>
</dbReference>
<comment type="similarity">
    <text evidence="1">Belongs to the PITHD1 family.</text>
</comment>
<dbReference type="Pfam" id="PF06201">
    <property type="entry name" value="PITH"/>
    <property type="match status" value="1"/>
</dbReference>
<dbReference type="InterPro" id="IPR045099">
    <property type="entry name" value="PITH1-like"/>
</dbReference>